<evidence type="ECO:0000256" key="4">
    <source>
        <dbReference type="ARBA" id="ARBA00022490"/>
    </source>
</evidence>
<evidence type="ECO:0000256" key="1">
    <source>
        <dbReference type="ARBA" id="ARBA00004496"/>
    </source>
</evidence>
<dbReference type="SUPFAM" id="SSF54211">
    <property type="entry name" value="Ribosomal protein S5 domain 2-like"/>
    <property type="match status" value="1"/>
</dbReference>
<accession>A0A2K1QRX8</accession>
<dbReference type="InterPro" id="IPR020568">
    <property type="entry name" value="Ribosomal_Su5_D2-typ_SF"/>
</dbReference>
<keyword evidence="17" id="KW-0752">Steroid biosynthesis</keyword>
<dbReference type="UniPathway" id="UPA00057">
    <property type="reaction ID" value="UER00098"/>
</dbReference>
<comment type="function">
    <text evidence="17">Mevalonate kinase; part of the second module of ergosterol biosynthesis pathway that includes the middle steps of the pathway. The second module is carried out in the vacuole and involves the formation of farnesyl diphosphate, which is also an important intermediate in the biosynthesis of ubiquinone, dolichol, heme and prenylated proteins.</text>
</comment>
<protein>
    <recommendedName>
        <fullName evidence="3 17">Mevalonate kinase</fullName>
        <shortName evidence="17">MK</shortName>
        <ecNumber evidence="3 17">2.7.1.36</ecNumber>
    </recommendedName>
</protein>
<keyword evidence="14 17" id="KW-0753">Steroid metabolism</keyword>
<proteinExistence type="inferred from homology"/>
<dbReference type="Gene3D" id="3.30.70.890">
    <property type="entry name" value="GHMP kinase, C-terminal domain"/>
    <property type="match status" value="1"/>
</dbReference>
<evidence type="ECO:0000256" key="14">
    <source>
        <dbReference type="ARBA" id="ARBA00023221"/>
    </source>
</evidence>
<keyword evidence="12 17" id="KW-0443">Lipid metabolism</keyword>
<feature type="domain" description="GHMP kinase C-terminal" evidence="19">
    <location>
        <begin position="327"/>
        <end position="390"/>
    </location>
</feature>
<comment type="similarity">
    <text evidence="2 17">Belongs to the GHMP kinase family. Mevalonate kinase subfamily.</text>
</comment>
<evidence type="ECO:0000256" key="8">
    <source>
        <dbReference type="ARBA" id="ARBA00022777"/>
    </source>
</evidence>
<name>A0A2K1QRX8_9PEZI</name>
<dbReference type="Pfam" id="PF00288">
    <property type="entry name" value="GHMP_kinases_N"/>
    <property type="match status" value="1"/>
</dbReference>
<evidence type="ECO:0000256" key="17">
    <source>
        <dbReference type="RuleBase" id="RU363087"/>
    </source>
</evidence>
<dbReference type="GO" id="GO:0005829">
    <property type="term" value="C:cytosol"/>
    <property type="evidence" value="ECO:0007669"/>
    <property type="project" value="TreeGrafter"/>
</dbReference>
<keyword evidence="11 17" id="KW-0756">Sterol biosynthesis</keyword>
<evidence type="ECO:0000256" key="13">
    <source>
        <dbReference type="ARBA" id="ARBA00023166"/>
    </source>
</evidence>
<dbReference type="InterPro" id="IPR006204">
    <property type="entry name" value="GHMP_kinase_N_dom"/>
</dbReference>
<evidence type="ECO:0000256" key="6">
    <source>
        <dbReference type="ARBA" id="ARBA00022679"/>
    </source>
</evidence>
<comment type="subcellular location">
    <subcellularLocation>
        <location evidence="1 17">Cytoplasm</location>
    </subcellularLocation>
</comment>
<evidence type="ECO:0000313" key="21">
    <source>
        <dbReference type="Proteomes" id="UP000243797"/>
    </source>
</evidence>
<dbReference type="Gene3D" id="3.30.230.10">
    <property type="match status" value="1"/>
</dbReference>
<dbReference type="Proteomes" id="UP000243797">
    <property type="component" value="Unassembled WGS sequence"/>
</dbReference>
<comment type="pathway">
    <text evidence="16 17">Isoprenoid biosynthesis; isopentenyl diphosphate biosynthesis via mevalonate pathway; isopentenyl diphosphate from (R)-mevalonate: step 1/3.</text>
</comment>
<evidence type="ECO:0000259" key="18">
    <source>
        <dbReference type="Pfam" id="PF00288"/>
    </source>
</evidence>
<sequence length="458" mass="48559">MTQRTTATVHNDASPVESFMVSAPGKVIVFGEHAVVYGKAAMAASISLRSYLHVQPGPLSPEPSITLDFVDIGLSHTWTTTSLPWSTFTSTASDLTTKPPPTTLDPALVSSLEPHITPISPSLDPHTRKIHSSAASTFLYLFLLLSRPTSPSLTFTLRSTIPIGAGLGSSASISVCLATALLHLNRTLSLPPSPSATAHATLTTINALSFLGESLIHGTPSGVDNTVSTLGKAVVFQRLAPGQPPRIDTIRSFPELPLLVVDTKQPKSTSLEVSKVRLLRERHPVVVEGILDAIHGVTEEARALITTVDAGKGASEVDGGSAEELVLRLGELVTLNHGLLSALGTSHPRLEELRGSVERSGAGWFKLTGAGGGGCGFVLLRGETTDGEGRERLRVLEDELGQRGFEKYETSLGGDGVGISLMEDGEITLGQFLAAKGTEGVQKLCGGERNRWRYWRFA</sequence>
<evidence type="ECO:0000256" key="12">
    <source>
        <dbReference type="ARBA" id="ARBA00023098"/>
    </source>
</evidence>
<keyword evidence="13 17" id="KW-1207">Sterol metabolism</keyword>
<keyword evidence="9 17" id="KW-0067">ATP-binding</keyword>
<keyword evidence="4 17" id="KW-0963">Cytoplasm</keyword>
<dbReference type="PRINTS" id="PR00959">
    <property type="entry name" value="MEVGALKINASE"/>
</dbReference>
<dbReference type="GO" id="GO:0005524">
    <property type="term" value="F:ATP binding"/>
    <property type="evidence" value="ECO:0007669"/>
    <property type="project" value="UniProtKB-KW"/>
</dbReference>
<evidence type="ECO:0000256" key="7">
    <source>
        <dbReference type="ARBA" id="ARBA00022741"/>
    </source>
</evidence>
<evidence type="ECO:0000256" key="5">
    <source>
        <dbReference type="ARBA" id="ARBA00022516"/>
    </source>
</evidence>
<dbReference type="InParanoid" id="A0A2K1QRX8"/>
<dbReference type="OrthoDB" id="1652964at2759"/>
<keyword evidence="21" id="KW-1185">Reference proteome</keyword>
<evidence type="ECO:0000313" key="20">
    <source>
        <dbReference type="EMBL" id="PNS17729.1"/>
    </source>
</evidence>
<dbReference type="EMBL" id="NKHZ01000049">
    <property type="protein sequence ID" value="PNS17729.1"/>
    <property type="molecule type" value="Genomic_DNA"/>
</dbReference>
<dbReference type="STRING" id="2082308.A0A2K1QRX8"/>
<reference evidence="20 21" key="1">
    <citation type="submission" date="2017-06" db="EMBL/GenBank/DDBJ databases">
        <title>Draft genome sequence of a variant of Elsinoe murrayae.</title>
        <authorList>
            <person name="Cheng Q."/>
        </authorList>
    </citation>
    <scope>NUCLEOTIDE SEQUENCE [LARGE SCALE GENOMIC DNA]</scope>
    <source>
        <strain evidence="20 21">CQ-2017a</strain>
    </source>
</reference>
<dbReference type="PANTHER" id="PTHR43290:SF2">
    <property type="entry name" value="MEVALONATE KINASE"/>
    <property type="match status" value="1"/>
</dbReference>
<comment type="catalytic activity">
    <reaction evidence="15">
        <text>(R)-mevalonate + ATP = (R)-5-phosphomevalonate + ADP + H(+)</text>
        <dbReference type="Rhea" id="RHEA:17065"/>
        <dbReference type="ChEBI" id="CHEBI:15378"/>
        <dbReference type="ChEBI" id="CHEBI:30616"/>
        <dbReference type="ChEBI" id="CHEBI:36464"/>
        <dbReference type="ChEBI" id="CHEBI:58146"/>
        <dbReference type="ChEBI" id="CHEBI:456216"/>
        <dbReference type="EC" id="2.7.1.36"/>
    </reaction>
    <physiologicalReaction direction="left-to-right" evidence="15">
        <dbReference type="Rhea" id="RHEA:17066"/>
    </physiologicalReaction>
</comment>
<evidence type="ECO:0000256" key="11">
    <source>
        <dbReference type="ARBA" id="ARBA00023011"/>
    </source>
</evidence>
<dbReference type="EC" id="2.7.1.36" evidence="3 17"/>
<dbReference type="InterPro" id="IPR013750">
    <property type="entry name" value="GHMP_kinase_C_dom"/>
</dbReference>
<dbReference type="InterPro" id="IPR006203">
    <property type="entry name" value="GHMP_knse_ATP-bd_CS"/>
</dbReference>
<dbReference type="GO" id="GO:0019287">
    <property type="term" value="P:isopentenyl diphosphate biosynthetic process, mevalonate pathway"/>
    <property type="evidence" value="ECO:0007669"/>
    <property type="project" value="UniProtKB-UniPathway"/>
</dbReference>
<keyword evidence="5 17" id="KW-0444">Lipid biosynthesis</keyword>
<gene>
    <name evidence="20" type="ORF">CAC42_3124</name>
</gene>
<evidence type="ECO:0000256" key="2">
    <source>
        <dbReference type="ARBA" id="ARBA00006495"/>
    </source>
</evidence>
<dbReference type="FunCoup" id="A0A2K1QRX8">
    <property type="interactions" value="414"/>
</dbReference>
<evidence type="ECO:0000256" key="15">
    <source>
        <dbReference type="ARBA" id="ARBA00029310"/>
    </source>
</evidence>
<comment type="caution">
    <text evidence="20">The sequence shown here is derived from an EMBL/GenBank/DDBJ whole genome shotgun (WGS) entry which is preliminary data.</text>
</comment>
<evidence type="ECO:0000256" key="16">
    <source>
        <dbReference type="ARBA" id="ARBA00029438"/>
    </source>
</evidence>
<dbReference type="GO" id="GO:0006696">
    <property type="term" value="P:ergosterol biosynthetic process"/>
    <property type="evidence" value="ECO:0007669"/>
    <property type="project" value="TreeGrafter"/>
</dbReference>
<keyword evidence="6 17" id="KW-0808">Transferase</keyword>
<dbReference type="PROSITE" id="PS00627">
    <property type="entry name" value="GHMP_KINASES_ATP"/>
    <property type="match status" value="1"/>
</dbReference>
<evidence type="ECO:0000256" key="3">
    <source>
        <dbReference type="ARBA" id="ARBA00012103"/>
    </source>
</evidence>
<organism evidence="20 21">
    <name type="scientific">Sphaceloma murrayae</name>
    <dbReference type="NCBI Taxonomy" id="2082308"/>
    <lineage>
        <taxon>Eukaryota</taxon>
        <taxon>Fungi</taxon>
        <taxon>Dikarya</taxon>
        <taxon>Ascomycota</taxon>
        <taxon>Pezizomycotina</taxon>
        <taxon>Dothideomycetes</taxon>
        <taxon>Dothideomycetidae</taxon>
        <taxon>Myriangiales</taxon>
        <taxon>Elsinoaceae</taxon>
        <taxon>Sphaceloma</taxon>
    </lineage>
</organism>
<keyword evidence="8 17" id="KW-0418">Kinase</keyword>
<keyword evidence="10" id="KW-0460">Magnesium</keyword>
<dbReference type="Pfam" id="PF08544">
    <property type="entry name" value="GHMP_kinases_C"/>
    <property type="match status" value="1"/>
</dbReference>
<dbReference type="PANTHER" id="PTHR43290">
    <property type="entry name" value="MEVALONATE KINASE"/>
    <property type="match status" value="1"/>
</dbReference>
<evidence type="ECO:0000256" key="10">
    <source>
        <dbReference type="ARBA" id="ARBA00022842"/>
    </source>
</evidence>
<dbReference type="InterPro" id="IPR014721">
    <property type="entry name" value="Ribsml_uS5_D2-typ_fold_subgr"/>
</dbReference>
<dbReference type="InterPro" id="IPR006205">
    <property type="entry name" value="Mev_gal_kin"/>
</dbReference>
<keyword evidence="7 17" id="KW-0547">Nucleotide-binding</keyword>
<feature type="domain" description="GHMP kinase N-terminal" evidence="18">
    <location>
        <begin position="148"/>
        <end position="231"/>
    </location>
</feature>
<dbReference type="SUPFAM" id="SSF55060">
    <property type="entry name" value="GHMP Kinase, C-terminal domain"/>
    <property type="match status" value="1"/>
</dbReference>
<evidence type="ECO:0000256" key="9">
    <source>
        <dbReference type="ARBA" id="ARBA00022840"/>
    </source>
</evidence>
<dbReference type="NCBIfam" id="TIGR00549">
    <property type="entry name" value="mevalon_kin"/>
    <property type="match status" value="1"/>
</dbReference>
<evidence type="ECO:0000259" key="19">
    <source>
        <dbReference type="Pfam" id="PF08544"/>
    </source>
</evidence>
<dbReference type="InterPro" id="IPR036554">
    <property type="entry name" value="GHMP_kinase_C_sf"/>
</dbReference>
<dbReference type="GO" id="GO:0004496">
    <property type="term" value="F:mevalonate kinase activity"/>
    <property type="evidence" value="ECO:0007669"/>
    <property type="project" value="UniProtKB-EC"/>
</dbReference>
<dbReference type="AlphaFoldDB" id="A0A2K1QRX8"/>